<feature type="coiled-coil region" evidence="1">
    <location>
        <begin position="197"/>
        <end position="257"/>
    </location>
</feature>
<keyword evidence="1" id="KW-0175">Coiled coil</keyword>
<organism evidence="2 3">
    <name type="scientific">Ectobacillus ponti</name>
    <dbReference type="NCBI Taxonomy" id="2961894"/>
    <lineage>
        <taxon>Bacteria</taxon>
        <taxon>Bacillati</taxon>
        <taxon>Bacillota</taxon>
        <taxon>Bacilli</taxon>
        <taxon>Bacillales</taxon>
        <taxon>Bacillaceae</taxon>
        <taxon>Ectobacillus</taxon>
    </lineage>
</organism>
<comment type="caution">
    <text evidence="2">The sequence shown here is derived from an EMBL/GenBank/DDBJ whole genome shotgun (WGS) entry which is preliminary data.</text>
</comment>
<keyword evidence="3" id="KW-1185">Reference proteome</keyword>
<protein>
    <recommendedName>
        <fullName evidence="4">Chromosome-anchoring protein RacA</fullName>
    </recommendedName>
</protein>
<evidence type="ECO:0000313" key="2">
    <source>
        <dbReference type="EMBL" id="MCP8969238.1"/>
    </source>
</evidence>
<evidence type="ECO:0000256" key="1">
    <source>
        <dbReference type="SAM" id="Coils"/>
    </source>
</evidence>
<sequence length="285" mass="32071">MEYKTPMIAEMMGVSPKVVKRIVRQLNIELKQNKLGHYIFNEEDMQQIQEQYAAEQEAAAAALPAGEFASLSQLEELQQQIAELRGSRQKPDSAADSAQFVPLEQFRALQAEVEALRKQPTPVSAVSEETLHALQEQVQALQPAPSAVSEEAFHALQEQVQALQPAPSAVSEEAFHALREQMKGLQTPPPAVSGQALQQLQEQLEALVLRIERNEEYMRGKADDVVNYQLLQHRREMEEMQQRIHRLEEAVAQLEARKIPVPPAGDFPQIKKPKRRSAIFSVFGL</sequence>
<reference evidence="2" key="1">
    <citation type="submission" date="2022-07" db="EMBL/GenBank/DDBJ databases">
        <authorList>
            <person name="Li W.-J."/>
            <person name="Deng Q.-Q."/>
        </authorList>
    </citation>
    <scope>NUCLEOTIDE SEQUENCE</scope>
    <source>
        <strain evidence="2">SYSU M60031</strain>
    </source>
</reference>
<proteinExistence type="predicted"/>
<dbReference type="AlphaFoldDB" id="A0AA42BT97"/>
<gene>
    <name evidence="2" type="ORF">NK662_11880</name>
</gene>
<dbReference type="EMBL" id="JANCLT010000005">
    <property type="protein sequence ID" value="MCP8969238.1"/>
    <property type="molecule type" value="Genomic_DNA"/>
</dbReference>
<dbReference type="Proteomes" id="UP001156102">
    <property type="component" value="Unassembled WGS sequence"/>
</dbReference>
<evidence type="ECO:0008006" key="4">
    <source>
        <dbReference type="Google" id="ProtNLM"/>
    </source>
</evidence>
<name>A0AA42BT97_9BACI</name>
<dbReference type="Gene3D" id="1.10.1660.10">
    <property type="match status" value="1"/>
</dbReference>
<accession>A0AA42BT97</accession>
<evidence type="ECO:0000313" key="3">
    <source>
        <dbReference type="Proteomes" id="UP001156102"/>
    </source>
</evidence>